<accession>A0A518D4V5</accession>
<keyword evidence="4" id="KW-0966">Cell projection</keyword>
<evidence type="ECO:0000259" key="3">
    <source>
        <dbReference type="Pfam" id="PF01052"/>
    </source>
</evidence>
<dbReference type="PANTHER" id="PTHR30034">
    <property type="entry name" value="FLAGELLAR MOTOR SWITCH PROTEIN FLIM"/>
    <property type="match status" value="1"/>
</dbReference>
<feature type="domain" description="Flagellar motor switch protein FliN-like C-terminal" evidence="3">
    <location>
        <begin position="274"/>
        <end position="342"/>
    </location>
</feature>
<gene>
    <name evidence="4" type="ORF">Pla163_36500</name>
</gene>
<dbReference type="GO" id="GO:0050918">
    <property type="term" value="P:positive chemotaxis"/>
    <property type="evidence" value="ECO:0007669"/>
    <property type="project" value="TreeGrafter"/>
</dbReference>
<evidence type="ECO:0000313" key="5">
    <source>
        <dbReference type="Proteomes" id="UP000319342"/>
    </source>
</evidence>
<protein>
    <submittedName>
        <fullName evidence="4">Flagellar motor switch protein FliM</fullName>
    </submittedName>
</protein>
<comment type="similarity">
    <text evidence="1">Belongs to the FliN/MopA/SpaO family.</text>
</comment>
<proteinExistence type="inferred from homology"/>
<evidence type="ECO:0000256" key="1">
    <source>
        <dbReference type="ARBA" id="ARBA00009226"/>
    </source>
</evidence>
<dbReference type="SUPFAM" id="SSF101801">
    <property type="entry name" value="Surface presentation of antigens (SPOA)"/>
    <property type="match status" value="1"/>
</dbReference>
<dbReference type="Gene3D" id="2.30.330.10">
    <property type="entry name" value="SpoA-like"/>
    <property type="match status" value="1"/>
</dbReference>
<dbReference type="PRINTS" id="PR00956">
    <property type="entry name" value="FLGMOTORFLIN"/>
</dbReference>
<keyword evidence="4" id="KW-0282">Flagellum</keyword>
<reference evidence="4 5" key="1">
    <citation type="submission" date="2019-02" db="EMBL/GenBank/DDBJ databases">
        <title>Deep-cultivation of Planctomycetes and their phenomic and genomic characterization uncovers novel biology.</title>
        <authorList>
            <person name="Wiegand S."/>
            <person name="Jogler M."/>
            <person name="Boedeker C."/>
            <person name="Pinto D."/>
            <person name="Vollmers J."/>
            <person name="Rivas-Marin E."/>
            <person name="Kohn T."/>
            <person name="Peeters S.H."/>
            <person name="Heuer A."/>
            <person name="Rast P."/>
            <person name="Oberbeckmann S."/>
            <person name="Bunk B."/>
            <person name="Jeske O."/>
            <person name="Meyerdierks A."/>
            <person name="Storesund J.E."/>
            <person name="Kallscheuer N."/>
            <person name="Luecker S."/>
            <person name="Lage O.M."/>
            <person name="Pohl T."/>
            <person name="Merkel B.J."/>
            <person name="Hornburger P."/>
            <person name="Mueller R.-W."/>
            <person name="Bruemmer F."/>
            <person name="Labrenz M."/>
            <person name="Spormann A.M."/>
            <person name="Op den Camp H."/>
            <person name="Overmann J."/>
            <person name="Amann R."/>
            <person name="Jetten M.S.M."/>
            <person name="Mascher T."/>
            <person name="Medema M.H."/>
            <person name="Devos D.P."/>
            <person name="Kaster A.-K."/>
            <person name="Ovreas L."/>
            <person name="Rohde M."/>
            <person name="Galperin M.Y."/>
            <person name="Jogler C."/>
        </authorList>
    </citation>
    <scope>NUCLEOTIDE SEQUENCE [LARGE SCALE GENOMIC DNA]</scope>
    <source>
        <strain evidence="4 5">Pla163</strain>
    </source>
</reference>
<dbReference type="InterPro" id="IPR036429">
    <property type="entry name" value="SpoA-like_sf"/>
</dbReference>
<dbReference type="InterPro" id="IPR001172">
    <property type="entry name" value="FliN_T3SS_HrcQb"/>
</dbReference>
<keyword evidence="4" id="KW-0969">Cilium</keyword>
<evidence type="ECO:0000313" key="4">
    <source>
        <dbReference type="EMBL" id="QDU86499.1"/>
    </source>
</evidence>
<organism evidence="4 5">
    <name type="scientific">Rohdeia mirabilis</name>
    <dbReference type="NCBI Taxonomy" id="2528008"/>
    <lineage>
        <taxon>Bacteria</taxon>
        <taxon>Pseudomonadati</taxon>
        <taxon>Planctomycetota</taxon>
        <taxon>Planctomycetia</taxon>
        <taxon>Planctomycetia incertae sedis</taxon>
        <taxon>Rohdeia</taxon>
    </lineage>
</organism>
<dbReference type="EMBL" id="CP036290">
    <property type="protein sequence ID" value="QDU86499.1"/>
    <property type="molecule type" value="Genomic_DNA"/>
</dbReference>
<dbReference type="Proteomes" id="UP000319342">
    <property type="component" value="Chromosome"/>
</dbReference>
<name>A0A518D4V5_9BACT</name>
<dbReference type="GO" id="GO:0009425">
    <property type="term" value="C:bacterial-type flagellum basal body"/>
    <property type="evidence" value="ECO:0007669"/>
    <property type="project" value="InterPro"/>
</dbReference>
<feature type="compositionally biased region" description="Acidic residues" evidence="2">
    <location>
        <begin position="129"/>
        <end position="155"/>
    </location>
</feature>
<dbReference type="RefSeq" id="WP_145191855.1">
    <property type="nucleotide sequence ID" value="NZ_CP036290.1"/>
</dbReference>
<feature type="region of interest" description="Disordered" evidence="2">
    <location>
        <begin position="119"/>
        <end position="167"/>
    </location>
</feature>
<dbReference type="GO" id="GO:0071978">
    <property type="term" value="P:bacterial-type flagellum-dependent swarming motility"/>
    <property type="evidence" value="ECO:0007669"/>
    <property type="project" value="TreeGrafter"/>
</dbReference>
<dbReference type="OrthoDB" id="7824563at2"/>
<dbReference type="Pfam" id="PF01052">
    <property type="entry name" value="FliMN_C"/>
    <property type="match status" value="1"/>
</dbReference>
<keyword evidence="5" id="KW-1185">Reference proteome</keyword>
<sequence length="358" mass="38411">MSTNLSSEELRALAASGGGDGATVAAVSQWDRGRVHRLSSDDVAEARRRIGRSLPKIESLFAELAGLRAEVRLGACHEVDAEGLLDDVEDPPALVCFRVGGQPGWCLWDNPIAIATIEDVLGGAPPPPESDDEEDDDEKAEADSDDDEDEDDGEPAEPAPPPFDPELYRRALTPMERRVLVRVLRIAIDEVASVVGVDVTEYAAVSMLKYAPTWRESIGARPDPHRLAVELVLETERGETALAIHLPMAGARRSLTADVSVAADVPEGVEVPEHLDAIPVQLQAELGTAELTLNDLIGLEPGDVIPIDAAIGDPIHLRADGVTFALGRLGTHRGHVAIRLDRDARSEHKRTPPTAETN</sequence>
<dbReference type="InterPro" id="IPR001543">
    <property type="entry name" value="FliN-like_C"/>
</dbReference>
<dbReference type="PANTHER" id="PTHR30034:SF6">
    <property type="entry name" value="YOP PROTEINS TRANSLOCATION PROTEIN Q"/>
    <property type="match status" value="1"/>
</dbReference>
<evidence type="ECO:0000256" key="2">
    <source>
        <dbReference type="SAM" id="MobiDB-lite"/>
    </source>
</evidence>
<dbReference type="GO" id="GO:0003774">
    <property type="term" value="F:cytoskeletal motor activity"/>
    <property type="evidence" value="ECO:0007669"/>
    <property type="project" value="InterPro"/>
</dbReference>
<dbReference type="AlphaFoldDB" id="A0A518D4V5"/>